<dbReference type="Proteomes" id="UP000507222">
    <property type="component" value="Unassembled WGS sequence"/>
</dbReference>
<dbReference type="EMBL" id="CAEKDK010000005">
    <property type="protein sequence ID" value="CAB4279409.1"/>
    <property type="molecule type" value="Genomic_DNA"/>
</dbReference>
<evidence type="ECO:0000313" key="2">
    <source>
        <dbReference type="Proteomes" id="UP000507222"/>
    </source>
</evidence>
<name>A0A6J5US74_PRUAR</name>
<proteinExistence type="predicted"/>
<evidence type="ECO:0000313" key="1">
    <source>
        <dbReference type="EMBL" id="CAB4279409.1"/>
    </source>
</evidence>
<organism evidence="1 2">
    <name type="scientific">Prunus armeniaca</name>
    <name type="common">Apricot</name>
    <name type="synonym">Armeniaca vulgaris</name>
    <dbReference type="NCBI Taxonomy" id="36596"/>
    <lineage>
        <taxon>Eukaryota</taxon>
        <taxon>Viridiplantae</taxon>
        <taxon>Streptophyta</taxon>
        <taxon>Embryophyta</taxon>
        <taxon>Tracheophyta</taxon>
        <taxon>Spermatophyta</taxon>
        <taxon>Magnoliopsida</taxon>
        <taxon>eudicotyledons</taxon>
        <taxon>Gunneridae</taxon>
        <taxon>Pentapetalae</taxon>
        <taxon>rosids</taxon>
        <taxon>fabids</taxon>
        <taxon>Rosales</taxon>
        <taxon>Rosaceae</taxon>
        <taxon>Amygdaloideae</taxon>
        <taxon>Amygdaleae</taxon>
        <taxon>Prunus</taxon>
    </lineage>
</organism>
<gene>
    <name evidence="1" type="ORF">CURHAP_LOCUS31663</name>
</gene>
<accession>A0A6J5US74</accession>
<sequence>MLGTISRIHFAKSYQGELGERSSYVFLDGQLLLIKVEKTLEAVNSSSQSSILKDNYKNFRNLLKDLLGPDKFWDERDKLIHCFDDLNH</sequence>
<protein>
    <submittedName>
        <fullName evidence="1">Uncharacterized protein</fullName>
    </submittedName>
</protein>
<reference evidence="1 2" key="1">
    <citation type="submission" date="2020-05" db="EMBL/GenBank/DDBJ databases">
        <authorList>
            <person name="Campoy J."/>
            <person name="Schneeberger K."/>
            <person name="Spophaly S."/>
        </authorList>
    </citation>
    <scope>NUCLEOTIDE SEQUENCE [LARGE SCALE GENOMIC DNA]</scope>
    <source>
        <strain evidence="1">PruArmRojPasFocal</strain>
    </source>
</reference>
<dbReference type="AlphaFoldDB" id="A0A6J5US74"/>